<dbReference type="GO" id="GO:0008233">
    <property type="term" value="F:peptidase activity"/>
    <property type="evidence" value="ECO:0007669"/>
    <property type="project" value="InterPro"/>
</dbReference>
<gene>
    <name evidence="1" type="ORF">CPELA_09250</name>
</gene>
<dbReference type="OrthoDB" id="9785431at2"/>
<dbReference type="PANTHER" id="PTHR36844">
    <property type="entry name" value="PROTEASE PRSW"/>
    <property type="match status" value="1"/>
</dbReference>
<protein>
    <submittedName>
        <fullName evidence="1">Uncharacterized protein</fullName>
    </submittedName>
</protein>
<dbReference type="EMBL" id="CP035299">
    <property type="protein sequence ID" value="QAU53105.1"/>
    <property type="molecule type" value="Genomic_DNA"/>
</dbReference>
<dbReference type="KEGG" id="cpeg:CPELA_09250"/>
<dbReference type="Proteomes" id="UP000288929">
    <property type="component" value="Chromosome"/>
</dbReference>
<dbReference type="PANTHER" id="PTHR36844:SF1">
    <property type="entry name" value="PROTEASE PRSW"/>
    <property type="match status" value="1"/>
</dbReference>
<evidence type="ECO:0000313" key="2">
    <source>
        <dbReference type="Proteomes" id="UP000288929"/>
    </source>
</evidence>
<dbReference type="RefSeq" id="WP_128890460.1">
    <property type="nucleotide sequence ID" value="NZ_BMCX01000002.1"/>
</dbReference>
<accession>A0A410WAX8</accession>
<evidence type="ECO:0000313" key="1">
    <source>
        <dbReference type="EMBL" id="QAU53105.1"/>
    </source>
</evidence>
<dbReference type="InterPro" id="IPR026898">
    <property type="entry name" value="PrsW"/>
</dbReference>
<keyword evidence="2" id="KW-1185">Reference proteome</keyword>
<dbReference type="Pfam" id="PF13367">
    <property type="entry name" value="PrsW-protease"/>
    <property type="match status" value="1"/>
</dbReference>
<name>A0A410WAX8_9CORY</name>
<reference evidence="1 2" key="1">
    <citation type="submission" date="2019-01" db="EMBL/GenBank/DDBJ databases">
        <authorList>
            <person name="Ruckert C."/>
            <person name="Busche T."/>
            <person name="Kalinowski J."/>
        </authorList>
    </citation>
    <scope>NUCLEOTIDE SEQUENCE [LARGE SCALE GENOMIC DNA]</scope>
    <source>
        <strain evidence="1 2">136/3</strain>
    </source>
</reference>
<proteinExistence type="predicted"/>
<sequence>MTSTSSKPVPFVILLAIGLILGTGVIALNLFGNYNVSPVGLWIGLAFSAAYVAVLLLIFVLMKILPPKPWVWLPIAFWWGAGASMGFVMISGDGVTNLFEQLGLPIFTVSLAGAWPEEIGKGVGTLLILLCIPALKRQWHGLAVGAFVGLGFVVIENIGYGVTGGILNPISDAVGVSKVWLARTVAGPMLHAIFTGIAGWGIGLGLFSRDKSTKWRWAVALGFVFLGFFCHFLWNASPSNLTVNYMTMGVAALVGYGTFIVLLFRARKLQKKALEPAS</sequence>
<organism evidence="1 2">
    <name type="scientific">Corynebacterium pelargi</name>
    <dbReference type="NCBI Taxonomy" id="1471400"/>
    <lineage>
        <taxon>Bacteria</taxon>
        <taxon>Bacillati</taxon>
        <taxon>Actinomycetota</taxon>
        <taxon>Actinomycetes</taxon>
        <taxon>Mycobacteriales</taxon>
        <taxon>Corynebacteriaceae</taxon>
        <taxon>Corynebacterium</taxon>
    </lineage>
</organism>
<dbReference type="AlphaFoldDB" id="A0A410WAX8"/>